<keyword evidence="9" id="KW-1185">Reference proteome</keyword>
<protein>
    <recommendedName>
        <fullName evidence="5">Pectinesterase</fullName>
        <ecNumber evidence="5">3.1.1.11</ecNumber>
    </recommendedName>
</protein>
<dbReference type="EC" id="3.1.1.11" evidence="5"/>
<evidence type="ECO:0000259" key="7">
    <source>
        <dbReference type="Pfam" id="PF01095"/>
    </source>
</evidence>
<gene>
    <name evidence="8" type="ORF">HJ583_012600</name>
</gene>
<evidence type="ECO:0000256" key="3">
    <source>
        <dbReference type="ARBA" id="ARBA00023085"/>
    </source>
</evidence>
<evidence type="ECO:0000256" key="1">
    <source>
        <dbReference type="ARBA" id="ARBA00008891"/>
    </source>
</evidence>
<accession>A0ABX2INJ5</accession>
<comment type="caution">
    <text evidence="8">The sequence shown here is derived from an EMBL/GenBank/DDBJ whole genome shotgun (WGS) entry which is preliminary data.</text>
</comment>
<comment type="similarity">
    <text evidence="1">Belongs to the pectinesterase family.</text>
</comment>
<keyword evidence="2 5" id="KW-0378">Hydrolase</keyword>
<proteinExistence type="inferred from homology"/>
<comment type="catalytic activity">
    <reaction evidence="5">
        <text>[(1-&gt;4)-alpha-D-galacturonosyl methyl ester](n) + n H2O = [(1-&gt;4)-alpha-D-galacturonosyl](n) + n methanol + n H(+)</text>
        <dbReference type="Rhea" id="RHEA:22380"/>
        <dbReference type="Rhea" id="RHEA-COMP:14570"/>
        <dbReference type="Rhea" id="RHEA-COMP:14573"/>
        <dbReference type="ChEBI" id="CHEBI:15377"/>
        <dbReference type="ChEBI" id="CHEBI:15378"/>
        <dbReference type="ChEBI" id="CHEBI:17790"/>
        <dbReference type="ChEBI" id="CHEBI:140522"/>
        <dbReference type="ChEBI" id="CHEBI:140523"/>
        <dbReference type="EC" id="3.1.1.11"/>
    </reaction>
</comment>
<dbReference type="PANTHER" id="PTHR31321:SF57">
    <property type="entry name" value="PECTINESTERASE 53-RELATED"/>
    <property type="match status" value="1"/>
</dbReference>
<dbReference type="NCBIfam" id="NF007822">
    <property type="entry name" value="PRK10531.1"/>
    <property type="match status" value="1"/>
</dbReference>
<evidence type="ECO:0000256" key="5">
    <source>
        <dbReference type="RuleBase" id="RU000589"/>
    </source>
</evidence>
<feature type="active site" evidence="4">
    <location>
        <position position="278"/>
    </location>
</feature>
<organism evidence="8 9">
    <name type="scientific">Uliginosibacterium aquaticum</name>
    <dbReference type="NCBI Taxonomy" id="2731212"/>
    <lineage>
        <taxon>Bacteria</taxon>
        <taxon>Pseudomonadati</taxon>
        <taxon>Pseudomonadota</taxon>
        <taxon>Betaproteobacteria</taxon>
        <taxon>Rhodocyclales</taxon>
        <taxon>Zoogloeaceae</taxon>
        <taxon>Uliginosibacterium</taxon>
    </lineage>
</organism>
<name>A0ABX2INJ5_9RHOO</name>
<dbReference type="SUPFAM" id="SSF51126">
    <property type="entry name" value="Pectin lyase-like"/>
    <property type="match status" value="1"/>
</dbReference>
<feature type="region of interest" description="Disordered" evidence="6">
    <location>
        <begin position="1"/>
        <end position="30"/>
    </location>
</feature>
<dbReference type="RefSeq" id="WP_170022249.1">
    <property type="nucleotide sequence ID" value="NZ_JABCSC020000003.1"/>
</dbReference>
<dbReference type="PROSITE" id="PS00503">
    <property type="entry name" value="PECTINESTERASE_2"/>
    <property type="match status" value="1"/>
</dbReference>
<evidence type="ECO:0000256" key="4">
    <source>
        <dbReference type="PROSITE-ProRule" id="PRU10040"/>
    </source>
</evidence>
<evidence type="ECO:0000256" key="2">
    <source>
        <dbReference type="ARBA" id="ARBA00022801"/>
    </source>
</evidence>
<keyword evidence="3 5" id="KW-0063">Aspartyl esterase</keyword>
<dbReference type="InterPro" id="IPR012334">
    <property type="entry name" value="Pectin_lyas_fold"/>
</dbReference>
<dbReference type="Pfam" id="PF01095">
    <property type="entry name" value="Pectinesterase"/>
    <property type="match status" value="1"/>
</dbReference>
<evidence type="ECO:0000256" key="6">
    <source>
        <dbReference type="SAM" id="MobiDB-lite"/>
    </source>
</evidence>
<dbReference type="InterPro" id="IPR011050">
    <property type="entry name" value="Pectin_lyase_fold/virulence"/>
</dbReference>
<dbReference type="PANTHER" id="PTHR31321">
    <property type="entry name" value="ACYL-COA THIOESTER HYDROLASE YBHC-RELATED"/>
    <property type="match status" value="1"/>
</dbReference>
<dbReference type="EMBL" id="JABCSC020000003">
    <property type="protein sequence ID" value="NSL55871.1"/>
    <property type="molecule type" value="Genomic_DNA"/>
</dbReference>
<dbReference type="Gene3D" id="2.160.20.10">
    <property type="entry name" value="Single-stranded right-handed beta-helix, Pectin lyase-like"/>
    <property type="match status" value="1"/>
</dbReference>
<feature type="domain" description="Pectinesterase catalytic" evidence="7">
    <location>
        <begin position="266"/>
        <end position="345"/>
    </location>
</feature>
<dbReference type="GO" id="GO:0016787">
    <property type="term" value="F:hydrolase activity"/>
    <property type="evidence" value="ECO:0007669"/>
    <property type="project" value="UniProtKB-KW"/>
</dbReference>
<dbReference type="InterPro" id="IPR033131">
    <property type="entry name" value="Pectinesterase_Asp_AS"/>
</dbReference>
<sequence length="421" mass="45248">MNHLASPELAHRDAPSGTAGRLSPPNTAQRPQLSAAEAAAFVAAAYFAEGGLHAAPDGPWRPAAIADSRADFVVGPGGSHASVQAAVNAAIRSGRVERQYIHILPGVYRGAVYIPAFAPPLSLVGCGCHGSDVRIELCLDSRMTVAEYIQRVNPAAEFQPGDPAWHMYQACAGRPDDKSIDTPSAAVFWSQASDLQLKNFSIVNSQLDTVDGSTHQAVALRSDGDRCQLEGLRLISRQDTFFCNAGEAPRAANAMGAYARDRDARVLATECYIEGDTDYVFGSASAVFQRCEFHSVSSRRRAPTIVFAPDTHPGKRFGFLALDCRFTADAWLQQDGRSFLGRSWDQGAGNTGYLPGKTANGQLVIRDSFIDAACGADSPWDHAATTRRPHRGNADPARDLDDPGFNRLWEFNNYGPGAVAR</sequence>
<evidence type="ECO:0000313" key="9">
    <source>
        <dbReference type="Proteomes" id="UP000778523"/>
    </source>
</evidence>
<evidence type="ECO:0000313" key="8">
    <source>
        <dbReference type="EMBL" id="NSL55871.1"/>
    </source>
</evidence>
<dbReference type="InterPro" id="IPR000070">
    <property type="entry name" value="Pectinesterase_cat"/>
</dbReference>
<dbReference type="Proteomes" id="UP000778523">
    <property type="component" value="Unassembled WGS sequence"/>
</dbReference>
<reference evidence="8 9" key="1">
    <citation type="submission" date="2020-06" db="EMBL/GenBank/DDBJ databases">
        <title>Draft genome of Uliginosibacterium sp. IMCC34675.</title>
        <authorList>
            <person name="Song J."/>
        </authorList>
    </citation>
    <scope>NUCLEOTIDE SEQUENCE [LARGE SCALE GENOMIC DNA]</scope>
    <source>
        <strain evidence="8 9">IMCC34675</strain>
    </source>
</reference>
<comment type="pathway">
    <text evidence="5">Glycan metabolism; pectin degradation; 2-dehydro-3-deoxy-D-gluconate from pectin: step 1/5.</text>
</comment>